<keyword evidence="4" id="KW-1185">Reference proteome</keyword>
<reference evidence="3 4" key="1">
    <citation type="journal article" date="2024" name="J Genomics">
        <title>Draft genome sequencing and assembly of Favolaschia claudopus CIRM-BRFM 2984 isolated from oak limbs.</title>
        <authorList>
            <person name="Navarro D."/>
            <person name="Drula E."/>
            <person name="Chaduli D."/>
            <person name="Cazenave R."/>
            <person name="Ahrendt S."/>
            <person name="Wang J."/>
            <person name="Lipzen A."/>
            <person name="Daum C."/>
            <person name="Barry K."/>
            <person name="Grigoriev I.V."/>
            <person name="Favel A."/>
            <person name="Rosso M.N."/>
            <person name="Martin F."/>
        </authorList>
    </citation>
    <scope>NUCLEOTIDE SEQUENCE [LARGE SCALE GENOMIC DNA]</scope>
    <source>
        <strain evidence="3 4">CIRM-BRFM 2984</strain>
    </source>
</reference>
<proteinExistence type="predicted"/>
<evidence type="ECO:0000313" key="4">
    <source>
        <dbReference type="Proteomes" id="UP001362999"/>
    </source>
</evidence>
<gene>
    <name evidence="2" type="ORF">R3P38DRAFT_3216941</name>
    <name evidence="3" type="ORF">R3P38DRAFT_3611877</name>
</gene>
<accession>A0AAW0A744</accession>
<sequence length="288" mass="32197">MLVSFVHREFGRRQVNPALQLIDTSTSPPCEPCHCARAVRGACSFDYIELRPPSGTLSTFSPGILPPAGKSRLPNSNQRGSYEPHELLSSSRTRRAAALNSSAERHTKRFFTGDFAAARQKLPSILKAAPPPASPAVQLVDGAPRSGAYSFEYIEIVPASETSVIHGGFCRRQAKAAPPNSKRRHHELRCSSRRRECAEYIDFHLPSKLSHFKSHPSRIPGVFGNSIFRRPASDVGEMDEPKSPSPRLRRFSKANIKIGNSRFRRPPNANFMRGRVQFAFQIRFFEFP</sequence>
<feature type="region of interest" description="Disordered" evidence="1">
    <location>
        <begin position="58"/>
        <end position="103"/>
    </location>
</feature>
<dbReference type="EMBL" id="JAWWNJ010000083">
    <property type="protein sequence ID" value="KAK7001371.1"/>
    <property type="molecule type" value="Genomic_DNA"/>
</dbReference>
<name>A0AAW0A744_9AGAR</name>
<protein>
    <submittedName>
        <fullName evidence="3">Uncharacterized protein</fullName>
    </submittedName>
</protein>
<organism evidence="3 4">
    <name type="scientific">Favolaschia claudopus</name>
    <dbReference type="NCBI Taxonomy" id="2862362"/>
    <lineage>
        <taxon>Eukaryota</taxon>
        <taxon>Fungi</taxon>
        <taxon>Dikarya</taxon>
        <taxon>Basidiomycota</taxon>
        <taxon>Agaricomycotina</taxon>
        <taxon>Agaricomycetes</taxon>
        <taxon>Agaricomycetidae</taxon>
        <taxon>Agaricales</taxon>
        <taxon>Marasmiineae</taxon>
        <taxon>Mycenaceae</taxon>
        <taxon>Favolaschia</taxon>
    </lineage>
</organism>
<comment type="caution">
    <text evidence="3">The sequence shown here is derived from an EMBL/GenBank/DDBJ whole genome shotgun (WGS) entry which is preliminary data.</text>
</comment>
<evidence type="ECO:0000313" key="2">
    <source>
        <dbReference type="EMBL" id="KAK7001371.1"/>
    </source>
</evidence>
<dbReference type="AlphaFoldDB" id="A0AAW0A744"/>
<dbReference type="EMBL" id="JAWWNJ010000083">
    <property type="protein sequence ID" value="KAK7001378.1"/>
    <property type="molecule type" value="Genomic_DNA"/>
</dbReference>
<evidence type="ECO:0000313" key="3">
    <source>
        <dbReference type="EMBL" id="KAK7001378.1"/>
    </source>
</evidence>
<dbReference type="Proteomes" id="UP001362999">
    <property type="component" value="Unassembled WGS sequence"/>
</dbReference>
<evidence type="ECO:0000256" key="1">
    <source>
        <dbReference type="SAM" id="MobiDB-lite"/>
    </source>
</evidence>